<dbReference type="InterPro" id="IPR017589">
    <property type="entry name" value="CRISPR-assoc_prot_Cas10d/Csc3"/>
</dbReference>
<dbReference type="NCBIfam" id="TIGR03174">
    <property type="entry name" value="cas_Csc3"/>
    <property type="match status" value="1"/>
</dbReference>
<evidence type="ECO:0000313" key="2">
    <source>
        <dbReference type="Proteomes" id="UP000238836"/>
    </source>
</evidence>
<sequence>MDISKFAEQLLTNFATLKYQGTLFADAIAKSYKYNKEHYAVDRNLVDQTMWQHIRSGIEAFLSLYAQLETYRLPFRVVELKIALVAYVLHDLHKVQELHKKVGSEYDRALEELEGLGKELCKGLDIETPPAAFLRVAAVSSLSNKLGDFSLLSGEYRWTHIYFWVKLMDKLASITSIAECQKGRTLYNLGHLLKQLLPPKLTQAMRIEFHQTQEIRGMITTLLHNGLATIMKEWGYYPWLRFGDGTLYITFKSQELPAKEVVIEHLIQMFQQTMGSRVDEVNEEDLFDRATFRCQTLAFALYSHPEDFSALFYRIFRKQSLGSKQFPEDKKDRFDAKRLKAYKVDHLAELYAKLGMNSSPSEDFREKWAFTAKYFAALQRLLQRLYKISSGEAMQKIAEYLGLTVTDILDVVPENMQSNSRRFDVAIWLSYRYLMSTRVDGYEVLQVPIEDFYLHVRQMATEFLQDKVTAERCIEIAESEMKLHEELHNYFAEEVTLSWERKRSLNLLQVKELLKPKKRSQKKVCNICNRQILSGVDLVIKAPMIQDDVQVFSNRLLPKEKSVSALHWCGVCAFEYSLRKIYKMGSPGEYDVSRQIHLFAVPSYQLTDQSLVELYEDLDDDFTSLNLHKSKNLPTWQMPFIEENVEVLREHLKTHFRRYHEYLQMVLAERGKLPDTGDVMNAGLPGNIMLFTFHCYSNSATLVRTREEAWMKALTVALSLHTIYGFRIVVTEKAFLPLSEIKDIRYAVHLDAPPYKVAKLLGTVEERGDTDFIVPVENAKELIYRLAYLWEIHQTVHPLDYSKPTDKNISTILHQLEVHPLSGAYFFKRCSMEKNFTSPSFIRSCKQIDEYKGGTMVSLAQKIALATLALYKPSTKQDGRAHRYENLYRIIIKGIKEGRRDKESLCGAVHKRLERLKGQQLGYVPSPIDTDKVMELVNLVYDEFFSGVCNESIMKLNQKENQLADGIYFAIHLERQKEFMGKDENQD</sequence>
<keyword evidence="2" id="KW-1185">Reference proteome</keyword>
<dbReference type="Proteomes" id="UP000238836">
    <property type="component" value="Unassembled WGS sequence"/>
</dbReference>
<dbReference type="EMBL" id="PVTZ01000006">
    <property type="protein sequence ID" value="PRZ14250.1"/>
    <property type="molecule type" value="Genomic_DNA"/>
</dbReference>
<organism evidence="1 2">
    <name type="scientific">Laceyella sediminis</name>
    <dbReference type="NCBI Taxonomy" id="573074"/>
    <lineage>
        <taxon>Bacteria</taxon>
        <taxon>Bacillati</taxon>
        <taxon>Bacillota</taxon>
        <taxon>Bacilli</taxon>
        <taxon>Bacillales</taxon>
        <taxon>Thermoactinomycetaceae</taxon>
        <taxon>Laceyella</taxon>
    </lineage>
</organism>
<reference evidence="1 2" key="1">
    <citation type="submission" date="2018-03" db="EMBL/GenBank/DDBJ databases">
        <title>Genomic Encyclopedia of Archaeal and Bacterial Type Strains, Phase II (KMG-II): from individual species to whole genera.</title>
        <authorList>
            <person name="Goeker M."/>
        </authorList>
    </citation>
    <scope>NUCLEOTIDE SEQUENCE [LARGE SCALE GENOMIC DNA]</scope>
    <source>
        <strain evidence="1 2">RHA1</strain>
    </source>
</reference>
<comment type="caution">
    <text evidence="1">The sequence shown here is derived from an EMBL/GenBank/DDBJ whole genome shotgun (WGS) entry which is preliminary data.</text>
</comment>
<name>A0ABX5EPE7_9BACL</name>
<evidence type="ECO:0000313" key="1">
    <source>
        <dbReference type="EMBL" id="PRZ14250.1"/>
    </source>
</evidence>
<protein>
    <submittedName>
        <fullName evidence="1">CRISPR type I-D-associated protein Csc3/Cas10d</fullName>
    </submittedName>
</protein>
<accession>A0ABX5EPE7</accession>
<gene>
    <name evidence="1" type="ORF">CLV36_10610</name>
</gene>
<proteinExistence type="predicted"/>
<dbReference type="RefSeq" id="WP_181352925.1">
    <property type="nucleotide sequence ID" value="NZ_PVTZ01000006.1"/>
</dbReference>